<gene>
    <name evidence="1" type="ORF">AQJ64_04440</name>
</gene>
<name>A0A101T844_9ACTN</name>
<dbReference type="Proteomes" id="UP000052982">
    <property type="component" value="Unassembled WGS sequence"/>
</dbReference>
<evidence type="ECO:0000313" key="1">
    <source>
        <dbReference type="EMBL" id="KUN87409.1"/>
    </source>
</evidence>
<proteinExistence type="predicted"/>
<protein>
    <submittedName>
        <fullName evidence="1">Uncharacterized protein</fullName>
    </submittedName>
</protein>
<comment type="caution">
    <text evidence="1">The sequence shown here is derived from an EMBL/GenBank/DDBJ whole genome shotgun (WGS) entry which is preliminary data.</text>
</comment>
<dbReference type="STRING" id="1943.AQJ64_04440"/>
<keyword evidence="2" id="KW-1185">Reference proteome</keyword>
<accession>A0A101T844</accession>
<dbReference type="OrthoDB" id="4334185at2"/>
<evidence type="ECO:0000313" key="2">
    <source>
        <dbReference type="Proteomes" id="UP000052982"/>
    </source>
</evidence>
<dbReference type="AlphaFoldDB" id="A0A101T844"/>
<dbReference type="RefSeq" id="WP_055636409.1">
    <property type="nucleotide sequence ID" value="NZ_JBIRRP010000002.1"/>
</dbReference>
<organism evidence="1 2">
    <name type="scientific">Streptomyces griseoruber</name>
    <dbReference type="NCBI Taxonomy" id="1943"/>
    <lineage>
        <taxon>Bacteria</taxon>
        <taxon>Bacillati</taxon>
        <taxon>Actinomycetota</taxon>
        <taxon>Actinomycetes</taxon>
        <taxon>Kitasatosporales</taxon>
        <taxon>Streptomycetaceae</taxon>
        <taxon>Streptomyces</taxon>
    </lineage>
</organism>
<dbReference type="EMBL" id="LMWW01000007">
    <property type="protein sequence ID" value="KUN87409.1"/>
    <property type="molecule type" value="Genomic_DNA"/>
</dbReference>
<sequence>MSAPVLTRPRPTATRARIDARLPWWALALPTLAFITLLVLILNPSDAHAAGSDPAITHLVERVQLLLARQP</sequence>
<reference evidence="1 2" key="1">
    <citation type="submission" date="2015-10" db="EMBL/GenBank/DDBJ databases">
        <title>Draft genome sequence of Streptomyces griseoruber DSM 40281, type strain for the species Streptomyces griseoruber.</title>
        <authorList>
            <person name="Ruckert C."/>
            <person name="Winkler A."/>
            <person name="Kalinowski J."/>
            <person name="Kampfer P."/>
            <person name="Glaeser S."/>
        </authorList>
    </citation>
    <scope>NUCLEOTIDE SEQUENCE [LARGE SCALE GENOMIC DNA]</scope>
    <source>
        <strain evidence="1 2">DSM 40281</strain>
    </source>
</reference>